<keyword evidence="4" id="KW-1185">Reference proteome</keyword>
<dbReference type="PANTHER" id="PTHR46428">
    <property type="entry name" value="KELCH DOMAIN-CONTAINING PROTEIN 10"/>
    <property type="match status" value="1"/>
</dbReference>
<dbReference type="InterPro" id="IPR052125">
    <property type="entry name" value="KLHDC10"/>
</dbReference>
<protein>
    <recommendedName>
        <fullName evidence="5">Kelch domain-containing protein 10</fullName>
    </recommendedName>
</protein>
<accession>A0A0C2JVL7</accession>
<dbReference type="AlphaFoldDB" id="A0A0C2JVL7"/>
<evidence type="ECO:0000256" key="2">
    <source>
        <dbReference type="ARBA" id="ARBA00022737"/>
    </source>
</evidence>
<evidence type="ECO:0008006" key="5">
    <source>
        <dbReference type="Google" id="ProtNLM"/>
    </source>
</evidence>
<keyword evidence="1" id="KW-0880">Kelch repeat</keyword>
<dbReference type="EMBL" id="JWZT01000825">
    <property type="protein sequence ID" value="KII73468.1"/>
    <property type="molecule type" value="Genomic_DNA"/>
</dbReference>
<evidence type="ECO:0000313" key="3">
    <source>
        <dbReference type="EMBL" id="KII73468.1"/>
    </source>
</evidence>
<proteinExistence type="predicted"/>
<gene>
    <name evidence="3" type="ORF">RF11_04454</name>
</gene>
<evidence type="ECO:0000256" key="1">
    <source>
        <dbReference type="ARBA" id="ARBA00022441"/>
    </source>
</evidence>
<reference evidence="3 4" key="1">
    <citation type="journal article" date="2014" name="Genome Biol. Evol.">
        <title>The genome of the myxosporean Thelohanellus kitauei shows adaptations to nutrient acquisition within its fish host.</title>
        <authorList>
            <person name="Yang Y."/>
            <person name="Xiong J."/>
            <person name="Zhou Z."/>
            <person name="Huo F."/>
            <person name="Miao W."/>
            <person name="Ran C."/>
            <person name="Liu Y."/>
            <person name="Zhang J."/>
            <person name="Feng J."/>
            <person name="Wang M."/>
            <person name="Wang M."/>
            <person name="Wang L."/>
            <person name="Yao B."/>
        </authorList>
    </citation>
    <scope>NUCLEOTIDE SEQUENCE [LARGE SCALE GENOMIC DNA]</scope>
    <source>
        <strain evidence="3">Wuqing</strain>
    </source>
</reference>
<dbReference type="Proteomes" id="UP000031668">
    <property type="component" value="Unassembled WGS sequence"/>
</dbReference>
<dbReference type="GO" id="GO:0032874">
    <property type="term" value="P:positive regulation of stress-activated MAPK cascade"/>
    <property type="evidence" value="ECO:0007669"/>
    <property type="project" value="TreeGrafter"/>
</dbReference>
<dbReference type="SUPFAM" id="SSF117281">
    <property type="entry name" value="Kelch motif"/>
    <property type="match status" value="1"/>
</dbReference>
<evidence type="ECO:0000313" key="4">
    <source>
        <dbReference type="Proteomes" id="UP000031668"/>
    </source>
</evidence>
<comment type="caution">
    <text evidence="3">The sequence shown here is derived from an EMBL/GenBank/DDBJ whole genome shotgun (WGS) entry which is preliminary data.</text>
</comment>
<name>A0A0C2JVL7_THEKT</name>
<dbReference type="Gene3D" id="2.120.10.80">
    <property type="entry name" value="Kelch-type beta propeller"/>
    <property type="match status" value="1"/>
</dbReference>
<dbReference type="InterPro" id="IPR015915">
    <property type="entry name" value="Kelch-typ_b-propeller"/>
</dbReference>
<keyword evidence="2" id="KW-0677">Repeat</keyword>
<sequence length="185" mass="22322">MEKYPLYTRRYLEKFYTFGNNDLGEPNRFQTIYIFDLSTDTWIFKETKSKTGQYPEDRDEESFSFSKNFGYRNGGDTESEFLADIWKIDLETLEWCQIDYVYSFYIYTLQTDIYFHPTSVVEDTYLFSFDRDVQDSNYHNLLKRFILRPQTLYRQCLEKISRYPNSRYLIASFPITIASGLNFVN</sequence>
<dbReference type="PANTHER" id="PTHR46428:SF1">
    <property type="entry name" value="KELCH DOMAIN-CONTAINING PROTEIN 10"/>
    <property type="match status" value="1"/>
</dbReference>
<dbReference type="OrthoDB" id="2419613at2759"/>
<organism evidence="3 4">
    <name type="scientific">Thelohanellus kitauei</name>
    <name type="common">Myxosporean</name>
    <dbReference type="NCBI Taxonomy" id="669202"/>
    <lineage>
        <taxon>Eukaryota</taxon>
        <taxon>Metazoa</taxon>
        <taxon>Cnidaria</taxon>
        <taxon>Myxozoa</taxon>
        <taxon>Myxosporea</taxon>
        <taxon>Bivalvulida</taxon>
        <taxon>Platysporina</taxon>
        <taxon>Myxobolidae</taxon>
        <taxon>Thelohanellus</taxon>
    </lineage>
</organism>